<evidence type="ECO:0000256" key="5">
    <source>
        <dbReference type="ARBA" id="ARBA00023180"/>
    </source>
</evidence>
<organism evidence="7 8">
    <name type="scientific">Arachis hypogaea</name>
    <name type="common">Peanut</name>
    <dbReference type="NCBI Taxonomy" id="3818"/>
    <lineage>
        <taxon>Eukaryota</taxon>
        <taxon>Viridiplantae</taxon>
        <taxon>Streptophyta</taxon>
        <taxon>Embryophyta</taxon>
        <taxon>Tracheophyta</taxon>
        <taxon>Spermatophyta</taxon>
        <taxon>Magnoliopsida</taxon>
        <taxon>eudicotyledons</taxon>
        <taxon>Gunneridae</taxon>
        <taxon>Pentapetalae</taxon>
        <taxon>rosids</taxon>
        <taxon>fabids</taxon>
        <taxon>Fabales</taxon>
        <taxon>Fabaceae</taxon>
        <taxon>Papilionoideae</taxon>
        <taxon>50 kb inversion clade</taxon>
        <taxon>dalbergioids sensu lato</taxon>
        <taxon>Dalbergieae</taxon>
        <taxon>Pterocarpus clade</taxon>
        <taxon>Arachis</taxon>
    </lineage>
</organism>
<keyword evidence="2" id="KW-0328">Glycosyltransferase</keyword>
<dbReference type="InterPro" id="IPR003406">
    <property type="entry name" value="Glyco_trans_14"/>
</dbReference>
<evidence type="ECO:0000256" key="6">
    <source>
        <dbReference type="SAM" id="Phobius"/>
    </source>
</evidence>
<dbReference type="PANTHER" id="PTHR31042:SF122">
    <property type="entry name" value="CORE-2_I-BRANCHING ENZYME"/>
    <property type="match status" value="1"/>
</dbReference>
<dbReference type="GO" id="GO:0016757">
    <property type="term" value="F:glycosyltransferase activity"/>
    <property type="evidence" value="ECO:0007669"/>
    <property type="project" value="UniProtKB-KW"/>
</dbReference>
<reference evidence="7 8" key="1">
    <citation type="submission" date="2019-01" db="EMBL/GenBank/DDBJ databases">
        <title>Sequencing of cultivated peanut Arachis hypogaea provides insights into genome evolution and oil improvement.</title>
        <authorList>
            <person name="Chen X."/>
        </authorList>
    </citation>
    <scope>NUCLEOTIDE SEQUENCE [LARGE SCALE GENOMIC DNA]</scope>
    <source>
        <strain evidence="8">cv. Fuhuasheng</strain>
        <tissue evidence="7">Leaves</tissue>
    </source>
</reference>
<evidence type="ECO:0000256" key="1">
    <source>
        <dbReference type="ARBA" id="ARBA00004606"/>
    </source>
</evidence>
<comment type="subcellular location">
    <subcellularLocation>
        <location evidence="1">Membrane</location>
        <topology evidence="1">Single-pass type II membrane protein</topology>
    </subcellularLocation>
</comment>
<dbReference type="STRING" id="3818.A0A445BPI0"/>
<dbReference type="PANTHER" id="PTHR31042">
    <property type="entry name" value="CORE-2/I-BRANCHING BETA-1,6-N-ACETYLGLUCOSAMINYLTRANSFERASE FAMILY PROTEIN-RELATED"/>
    <property type="match status" value="1"/>
</dbReference>
<dbReference type="InterPro" id="IPR044174">
    <property type="entry name" value="BC10-like"/>
</dbReference>
<dbReference type="SMR" id="A0A445BPI0"/>
<protein>
    <submittedName>
        <fullName evidence="7">Uncharacterized protein</fullName>
    </submittedName>
</protein>
<feature type="transmembrane region" description="Helical" evidence="6">
    <location>
        <begin position="26"/>
        <end position="48"/>
    </location>
</feature>
<dbReference type="Gramene" id="arahy.Tifrunner.gnm2.ann2.Ah09g046900.1">
    <property type="protein sequence ID" value="arahy.Tifrunner.gnm2.ann2.Ah09g046900.1-CDS"/>
    <property type="gene ID" value="arahy.Tifrunner.gnm2.ann2.Ah09g046900"/>
</dbReference>
<keyword evidence="4 6" id="KW-0472">Membrane</keyword>
<gene>
    <name evidence="7" type="ORF">Ahy_A09g046341</name>
</gene>
<dbReference type="Proteomes" id="UP000289738">
    <property type="component" value="Chromosome A09"/>
</dbReference>
<evidence type="ECO:0000256" key="2">
    <source>
        <dbReference type="ARBA" id="ARBA00022676"/>
    </source>
</evidence>
<sequence>MQSRLEEVKDPSAARISSSRPFPVRLLQFFLLFLVIGIGASFLSMYMIRHFGIHNVALVQSTFRPCFQTPGTIESFIMPPVNLMHKMNDTELFWRASFDTRIKDYPFRRVPKIAFMFLTKGPLPMAPLWEKFFKGHEQLYSIYVHSLPSYTPDFPPSSVFYRRHIPSQVAEWGMMSMCDAERRLLANALLDISNEWFILLSESCIPLQNFSIIYRYISRSWYSFMGAVDEPGPYGRGRYEDSMAPEINISDWRKGSQWFEINRKLAIRIVEDSTYYPKLRDFCLPHKCYVDEHYFQTMLTITMPHLLANRSLTYVDWSRGGAHPATFGKDDIKEDFFKRILVDQTCIYNGQPTSTCFLFARKFAPNALEPLLDIAPRVLGI</sequence>
<dbReference type="GO" id="GO:0016020">
    <property type="term" value="C:membrane"/>
    <property type="evidence" value="ECO:0007669"/>
    <property type="project" value="UniProtKB-SubCell"/>
</dbReference>
<proteinExistence type="predicted"/>
<keyword evidence="6" id="KW-1133">Transmembrane helix</keyword>
<evidence type="ECO:0000313" key="7">
    <source>
        <dbReference type="EMBL" id="RYR40594.1"/>
    </source>
</evidence>
<dbReference type="OrthoDB" id="191334at2759"/>
<accession>A0A445BPI0</accession>
<keyword evidence="3" id="KW-0808">Transferase</keyword>
<evidence type="ECO:0000256" key="3">
    <source>
        <dbReference type="ARBA" id="ARBA00022679"/>
    </source>
</evidence>
<dbReference type="EMBL" id="SDMP01000009">
    <property type="protein sequence ID" value="RYR40594.1"/>
    <property type="molecule type" value="Genomic_DNA"/>
</dbReference>
<evidence type="ECO:0000256" key="4">
    <source>
        <dbReference type="ARBA" id="ARBA00023136"/>
    </source>
</evidence>
<keyword evidence="5" id="KW-0325">Glycoprotein</keyword>
<keyword evidence="8" id="KW-1185">Reference proteome</keyword>
<keyword evidence="6" id="KW-0812">Transmembrane</keyword>
<name>A0A445BPI0_ARAHY</name>
<dbReference type="Pfam" id="PF02485">
    <property type="entry name" value="Branch"/>
    <property type="match status" value="1"/>
</dbReference>
<comment type="caution">
    <text evidence="7">The sequence shown here is derived from an EMBL/GenBank/DDBJ whole genome shotgun (WGS) entry which is preliminary data.</text>
</comment>
<dbReference type="AlphaFoldDB" id="A0A445BPI0"/>
<evidence type="ECO:0000313" key="8">
    <source>
        <dbReference type="Proteomes" id="UP000289738"/>
    </source>
</evidence>